<evidence type="ECO:0000313" key="1">
    <source>
        <dbReference type="EMBL" id="GAJ13043.1"/>
    </source>
</evidence>
<organism evidence="1">
    <name type="scientific">marine sediment metagenome</name>
    <dbReference type="NCBI Taxonomy" id="412755"/>
    <lineage>
        <taxon>unclassified sequences</taxon>
        <taxon>metagenomes</taxon>
        <taxon>ecological metagenomes</taxon>
    </lineage>
</organism>
<dbReference type="AlphaFoldDB" id="X1U678"/>
<gene>
    <name evidence="1" type="ORF">S12H4_44091</name>
</gene>
<accession>X1U678</accession>
<dbReference type="EMBL" id="BARW01027129">
    <property type="protein sequence ID" value="GAJ13043.1"/>
    <property type="molecule type" value="Genomic_DNA"/>
</dbReference>
<sequence>MKRFILLLSLILAFTLSVPAYAHFQMIYGPDSVPKSKKMNLKLVFTHPFEAGHTMDIGKDDKGNIHPPIAFGVLHKGKKKDLLKKLKPITFSSLTNKGKAYEADV</sequence>
<evidence type="ECO:0008006" key="2">
    <source>
        <dbReference type="Google" id="ProtNLM"/>
    </source>
</evidence>
<name>X1U678_9ZZZZ</name>
<feature type="non-terminal residue" evidence="1">
    <location>
        <position position="105"/>
    </location>
</feature>
<protein>
    <recommendedName>
        <fullName evidence="2">DUF4198 domain-containing protein</fullName>
    </recommendedName>
</protein>
<dbReference type="InterPro" id="IPR019613">
    <property type="entry name" value="DUF4198"/>
</dbReference>
<comment type="caution">
    <text evidence="1">The sequence shown here is derived from an EMBL/GenBank/DDBJ whole genome shotgun (WGS) entry which is preliminary data.</text>
</comment>
<dbReference type="Pfam" id="PF10670">
    <property type="entry name" value="DUF4198"/>
    <property type="match status" value="1"/>
</dbReference>
<proteinExistence type="predicted"/>
<reference evidence="1" key="1">
    <citation type="journal article" date="2014" name="Front. Microbiol.">
        <title>High frequency of phylogenetically diverse reductive dehalogenase-homologous genes in deep subseafloor sedimentary metagenomes.</title>
        <authorList>
            <person name="Kawai M."/>
            <person name="Futagami T."/>
            <person name="Toyoda A."/>
            <person name="Takaki Y."/>
            <person name="Nishi S."/>
            <person name="Hori S."/>
            <person name="Arai W."/>
            <person name="Tsubouchi T."/>
            <person name="Morono Y."/>
            <person name="Uchiyama I."/>
            <person name="Ito T."/>
            <person name="Fujiyama A."/>
            <person name="Inagaki F."/>
            <person name="Takami H."/>
        </authorList>
    </citation>
    <scope>NUCLEOTIDE SEQUENCE</scope>
    <source>
        <strain evidence="1">Expedition CK06-06</strain>
    </source>
</reference>